<protein>
    <recommendedName>
        <fullName evidence="6">MIP18 family-like domain-containing protein</fullName>
    </recommendedName>
</protein>
<evidence type="ECO:0000256" key="2">
    <source>
        <dbReference type="ARBA" id="ARBA00022829"/>
    </source>
</evidence>
<evidence type="ECO:0008006" key="6">
    <source>
        <dbReference type="Google" id="ProtNLM"/>
    </source>
</evidence>
<dbReference type="PANTHER" id="PTHR12377:SF0">
    <property type="entry name" value="CYTOSOLIC IRON-SULFUR ASSEMBLY COMPONENT 2B"/>
    <property type="match status" value="1"/>
</dbReference>
<dbReference type="Gene3D" id="6.10.250.1280">
    <property type="match status" value="1"/>
</dbReference>
<dbReference type="Gene3D" id="3.30.300.130">
    <property type="entry name" value="Fe-S cluster assembly (FSCA)"/>
    <property type="match status" value="1"/>
</dbReference>
<evidence type="ECO:0000256" key="3">
    <source>
        <dbReference type="SAM" id="MobiDB-lite"/>
    </source>
</evidence>
<dbReference type="PANTHER" id="PTHR12377">
    <property type="entry name" value="CYTOSOLIC IRON-SULFUR ASSEMBLY COMPONENT 2B-RELATED"/>
    <property type="match status" value="1"/>
</dbReference>
<evidence type="ECO:0000256" key="1">
    <source>
        <dbReference type="ARBA" id="ARBA00010381"/>
    </source>
</evidence>
<comment type="caution">
    <text evidence="4">The sequence shown here is derived from an EMBL/GenBank/DDBJ whole genome shotgun (WGS) entry which is preliminary data.</text>
</comment>
<dbReference type="FunFam" id="3.30.300.130:FF:000004">
    <property type="entry name" value="cytosolic iron-sulfur assembly component 2A"/>
    <property type="match status" value="1"/>
</dbReference>
<dbReference type="SUPFAM" id="SSF117916">
    <property type="entry name" value="Fe-S cluster assembly (FSCA) domain-like"/>
    <property type="match status" value="1"/>
</dbReference>
<dbReference type="InterPro" id="IPR039796">
    <property type="entry name" value="MIP18"/>
</dbReference>
<keyword evidence="2" id="KW-0159">Chromosome partition</keyword>
<keyword evidence="5" id="KW-1185">Reference proteome</keyword>
<proteinExistence type="inferred from homology"/>
<sequence length="207" mass="23110">MQKSELDNANPTILNVSELPSRRRTGGTARHGPDSKYDHIVFQKQVWPGISSRAVSSWPSDEEEDDDDDTPIEEPIDEQEIYDLISTISDPEHPHTLGQLSVVRLPDIHVTRPANAWSDPQSLTTVLVELTPTINHCSLATVIGLAVRCRLEQALPPSYRVDVRMKDGSHAQDDQVNKQLKDKERVAAALENDTLRSVLDKMLETCA</sequence>
<evidence type="ECO:0000313" key="5">
    <source>
        <dbReference type="Proteomes" id="UP001285441"/>
    </source>
</evidence>
<comment type="similarity">
    <text evidence="1">Belongs to the MIP18 family.</text>
</comment>
<dbReference type="EMBL" id="JAULSW010000001">
    <property type="protein sequence ID" value="KAK3393594.1"/>
    <property type="molecule type" value="Genomic_DNA"/>
</dbReference>
<organism evidence="4 5">
    <name type="scientific">Podospora didyma</name>
    <dbReference type="NCBI Taxonomy" id="330526"/>
    <lineage>
        <taxon>Eukaryota</taxon>
        <taxon>Fungi</taxon>
        <taxon>Dikarya</taxon>
        <taxon>Ascomycota</taxon>
        <taxon>Pezizomycotina</taxon>
        <taxon>Sordariomycetes</taxon>
        <taxon>Sordariomycetidae</taxon>
        <taxon>Sordariales</taxon>
        <taxon>Podosporaceae</taxon>
        <taxon>Podospora</taxon>
    </lineage>
</organism>
<feature type="compositionally biased region" description="Acidic residues" evidence="3">
    <location>
        <begin position="60"/>
        <end position="73"/>
    </location>
</feature>
<feature type="region of interest" description="Disordered" evidence="3">
    <location>
        <begin position="53"/>
        <end position="73"/>
    </location>
</feature>
<name>A0AAE0U7S3_9PEZI</name>
<reference evidence="4" key="1">
    <citation type="journal article" date="2023" name="Mol. Phylogenet. Evol.">
        <title>Genome-scale phylogeny and comparative genomics of the fungal order Sordariales.</title>
        <authorList>
            <person name="Hensen N."/>
            <person name="Bonometti L."/>
            <person name="Westerberg I."/>
            <person name="Brannstrom I.O."/>
            <person name="Guillou S."/>
            <person name="Cros-Aarteil S."/>
            <person name="Calhoun S."/>
            <person name="Haridas S."/>
            <person name="Kuo A."/>
            <person name="Mondo S."/>
            <person name="Pangilinan J."/>
            <person name="Riley R."/>
            <person name="LaButti K."/>
            <person name="Andreopoulos B."/>
            <person name="Lipzen A."/>
            <person name="Chen C."/>
            <person name="Yan M."/>
            <person name="Daum C."/>
            <person name="Ng V."/>
            <person name="Clum A."/>
            <person name="Steindorff A."/>
            <person name="Ohm R.A."/>
            <person name="Martin F."/>
            <person name="Silar P."/>
            <person name="Natvig D.O."/>
            <person name="Lalanne C."/>
            <person name="Gautier V."/>
            <person name="Ament-Velasquez S.L."/>
            <person name="Kruys A."/>
            <person name="Hutchinson M.I."/>
            <person name="Powell A.J."/>
            <person name="Barry K."/>
            <person name="Miller A.N."/>
            <person name="Grigoriev I.V."/>
            <person name="Debuchy R."/>
            <person name="Gladieux P."/>
            <person name="Hiltunen Thoren M."/>
            <person name="Johannesson H."/>
        </authorList>
    </citation>
    <scope>NUCLEOTIDE SEQUENCE</scope>
    <source>
        <strain evidence="4">CBS 232.78</strain>
    </source>
</reference>
<dbReference type="Proteomes" id="UP001285441">
    <property type="component" value="Unassembled WGS sequence"/>
</dbReference>
<reference evidence="4" key="2">
    <citation type="submission" date="2023-06" db="EMBL/GenBank/DDBJ databases">
        <authorList>
            <consortium name="Lawrence Berkeley National Laboratory"/>
            <person name="Haridas S."/>
            <person name="Hensen N."/>
            <person name="Bonometti L."/>
            <person name="Westerberg I."/>
            <person name="Brannstrom I.O."/>
            <person name="Guillou S."/>
            <person name="Cros-Aarteil S."/>
            <person name="Calhoun S."/>
            <person name="Kuo A."/>
            <person name="Mondo S."/>
            <person name="Pangilinan J."/>
            <person name="Riley R."/>
            <person name="LaButti K."/>
            <person name="Andreopoulos B."/>
            <person name="Lipzen A."/>
            <person name="Chen C."/>
            <person name="Yanf M."/>
            <person name="Daum C."/>
            <person name="Ng V."/>
            <person name="Clum A."/>
            <person name="Steindorff A."/>
            <person name="Ohm R."/>
            <person name="Martin F."/>
            <person name="Silar P."/>
            <person name="Natvig D."/>
            <person name="Lalanne C."/>
            <person name="Gautier V."/>
            <person name="Ament-velasquez S.L."/>
            <person name="Kruys A."/>
            <person name="Hutchinson M.I."/>
            <person name="Powell A.J."/>
            <person name="Barry K."/>
            <person name="Miller A.N."/>
            <person name="Grigoriev I.V."/>
            <person name="Debuchy R."/>
            <person name="Gladieux P."/>
            <person name="Thoren M.H."/>
            <person name="Johannesson H."/>
        </authorList>
    </citation>
    <scope>NUCLEOTIDE SEQUENCE</scope>
    <source>
        <strain evidence="4">CBS 232.78</strain>
    </source>
</reference>
<feature type="region of interest" description="Disordered" evidence="3">
    <location>
        <begin position="1"/>
        <end position="38"/>
    </location>
</feature>
<dbReference type="GO" id="GO:0051604">
    <property type="term" value="P:protein maturation"/>
    <property type="evidence" value="ECO:0007669"/>
    <property type="project" value="InterPro"/>
</dbReference>
<gene>
    <name evidence="4" type="ORF">B0H63DRAFT_443822</name>
</gene>
<dbReference type="InterPro" id="IPR034904">
    <property type="entry name" value="FSCA_dom_sf"/>
</dbReference>
<dbReference type="AlphaFoldDB" id="A0AAE0U7S3"/>
<accession>A0AAE0U7S3</accession>
<dbReference type="GO" id="GO:0007059">
    <property type="term" value="P:chromosome segregation"/>
    <property type="evidence" value="ECO:0007669"/>
    <property type="project" value="UniProtKB-KW"/>
</dbReference>
<evidence type="ECO:0000313" key="4">
    <source>
        <dbReference type="EMBL" id="KAK3393594.1"/>
    </source>
</evidence>